<keyword evidence="8 9" id="KW-0472">Membrane</keyword>
<evidence type="ECO:0000256" key="6">
    <source>
        <dbReference type="ARBA" id="ARBA00022840"/>
    </source>
</evidence>
<dbReference type="Gene3D" id="3.40.50.300">
    <property type="entry name" value="P-loop containing nucleotide triphosphate hydrolases"/>
    <property type="match status" value="1"/>
</dbReference>
<sequence>MPKWYVTWKKYCNVSALILRLVHPRFISSFIEKIEAIEEPNDQYYCRRDLAKRKLSSKPVSLSELFRYGKPFDKMLMFCGVIFAILSGISQPLLALIAGQLTNILLTVQPTSAEFKVRAYQKVFLFLGIGCFLLVINYLQYICFQLTCSRIIAKLRHAFLKSILRQNASWFDKNQSGEITTRLNDNIERIREGIGDKLGLLIRGLTMFVASVGIAFFFQWRVALLMFGVAPISCFITSSLSIKMGSATQKELKGVGRAGAIAEESILGVRTVQAFNGQSEMIQRYQADLIDGKKFGIMKGYWSGFLGGLFFFTLCMFLGAGMLYGGYLYKIGIFKEPGEVFIVVMSMLLGSYFLGLVSPHLMVLLNARVAAGIIYQTIDRIPEIDPYSTRGVIPNNIEGKVIIKGIHFRYPSRKDIKVLNGVDLIAEPGETLALVGHSGCGKSTLFGLLNRLYNWESGTITIDGYDIRKINIACLRNIIGIVQQEPIIFDGTIDENIKYGNPNADEATIHEVCKMANAHGFIKMLPKGYETRIGDGGVQLSGGQKQRIAIARTLAKNPKILLLDEATSALDAQSESVVQEALNNAVKDRTTIIIAHRLSTIRDANKIAVFEKGNIVELGVRLRRPSVQAKRGADKVS</sequence>
<protein>
    <submittedName>
        <fullName evidence="15">Multidrug resistance protein 1</fullName>
    </submittedName>
</protein>
<feature type="domain" description="ABC transmembrane type-1" evidence="11">
    <location>
        <begin position="80"/>
        <end position="366"/>
    </location>
</feature>
<evidence type="ECO:0000259" key="11">
    <source>
        <dbReference type="PROSITE" id="PS50929"/>
    </source>
</evidence>
<dbReference type="CDD" id="cd18577">
    <property type="entry name" value="ABC_6TM_Pgp_ABCB1_D1_like"/>
    <property type="match status" value="1"/>
</dbReference>
<evidence type="ECO:0000256" key="9">
    <source>
        <dbReference type="SAM" id="Phobius"/>
    </source>
</evidence>
<evidence type="ECO:0000313" key="13">
    <source>
        <dbReference type="Proteomes" id="UP000038040"/>
    </source>
</evidence>
<dbReference type="SMART" id="SM00382">
    <property type="entry name" value="AAA"/>
    <property type="match status" value="1"/>
</dbReference>
<evidence type="ECO:0000313" key="12">
    <source>
        <dbReference type="EMBL" id="VDN56974.1"/>
    </source>
</evidence>
<comment type="subcellular location">
    <subcellularLocation>
        <location evidence="1">Membrane</location>
        <topology evidence="1">Multi-pass membrane protein</topology>
    </subcellularLocation>
</comment>
<reference evidence="12 14" key="2">
    <citation type="submission" date="2018-11" db="EMBL/GenBank/DDBJ databases">
        <authorList>
            <consortium name="Pathogen Informatics"/>
        </authorList>
    </citation>
    <scope>NUCLEOTIDE SEQUENCE [LARGE SCALE GENOMIC DNA]</scope>
</reference>
<keyword evidence="6" id="KW-0067">ATP-binding</keyword>
<evidence type="ECO:0000256" key="7">
    <source>
        <dbReference type="ARBA" id="ARBA00022989"/>
    </source>
</evidence>
<feature type="transmembrane region" description="Helical" evidence="9">
    <location>
        <begin position="75"/>
        <end position="99"/>
    </location>
</feature>
<dbReference type="GO" id="GO:0005743">
    <property type="term" value="C:mitochondrial inner membrane"/>
    <property type="evidence" value="ECO:0007669"/>
    <property type="project" value="TreeGrafter"/>
</dbReference>
<keyword evidence="4" id="KW-0677">Repeat</keyword>
<feature type="transmembrane region" description="Helical" evidence="9">
    <location>
        <begin position="301"/>
        <end position="328"/>
    </location>
</feature>
<proteinExistence type="inferred from homology"/>
<dbReference type="WBParaSite" id="DME_0000258701-mRNA-1">
    <property type="protein sequence ID" value="DME_0000258701-mRNA-1"/>
    <property type="gene ID" value="DME_0000258701"/>
</dbReference>
<accession>A0A158Q3K4</accession>
<dbReference type="CDD" id="cd03249">
    <property type="entry name" value="ABC_MTABC3_MDL1_MDL2"/>
    <property type="match status" value="1"/>
</dbReference>
<comment type="similarity">
    <text evidence="2">Belongs to the ABC transporter superfamily. ABCB family. Multidrug resistance exporter (TC 3.A.1.201) subfamily.</text>
</comment>
<dbReference type="PANTHER" id="PTHR43394:SF27">
    <property type="entry name" value="ATP-DEPENDENT TRANSLOCASE ABCB1-LIKE"/>
    <property type="match status" value="1"/>
</dbReference>
<dbReference type="GO" id="GO:0090374">
    <property type="term" value="P:oligopeptide export from mitochondrion"/>
    <property type="evidence" value="ECO:0007669"/>
    <property type="project" value="TreeGrafter"/>
</dbReference>
<feature type="transmembrane region" description="Helical" evidence="9">
    <location>
        <begin position="119"/>
        <end position="139"/>
    </location>
</feature>
<evidence type="ECO:0000313" key="14">
    <source>
        <dbReference type="Proteomes" id="UP000274756"/>
    </source>
</evidence>
<dbReference type="InterPro" id="IPR017871">
    <property type="entry name" value="ABC_transporter-like_CS"/>
</dbReference>
<gene>
    <name evidence="12" type="ORF">DME_LOCUS6947</name>
</gene>
<dbReference type="InterPro" id="IPR039421">
    <property type="entry name" value="Type_1_exporter"/>
</dbReference>
<feature type="transmembrane region" description="Helical" evidence="9">
    <location>
        <begin position="340"/>
        <end position="365"/>
    </location>
</feature>
<dbReference type="SUPFAM" id="SSF52540">
    <property type="entry name" value="P-loop containing nucleoside triphosphate hydrolases"/>
    <property type="match status" value="1"/>
</dbReference>
<feature type="transmembrane region" description="Helical" evidence="9">
    <location>
        <begin position="198"/>
        <end position="218"/>
    </location>
</feature>
<dbReference type="Proteomes" id="UP000274756">
    <property type="component" value="Unassembled WGS sequence"/>
</dbReference>
<feature type="domain" description="ABC transporter" evidence="10">
    <location>
        <begin position="401"/>
        <end position="637"/>
    </location>
</feature>
<dbReference type="GO" id="GO:0005524">
    <property type="term" value="F:ATP binding"/>
    <property type="evidence" value="ECO:0007669"/>
    <property type="project" value="UniProtKB-KW"/>
</dbReference>
<dbReference type="PROSITE" id="PS50929">
    <property type="entry name" value="ABC_TM1F"/>
    <property type="match status" value="1"/>
</dbReference>
<evidence type="ECO:0000256" key="1">
    <source>
        <dbReference type="ARBA" id="ARBA00004141"/>
    </source>
</evidence>
<evidence type="ECO:0000256" key="2">
    <source>
        <dbReference type="ARBA" id="ARBA00007577"/>
    </source>
</evidence>
<dbReference type="EMBL" id="UYYG01001157">
    <property type="protein sequence ID" value="VDN56974.1"/>
    <property type="molecule type" value="Genomic_DNA"/>
</dbReference>
<dbReference type="GO" id="GO:0015421">
    <property type="term" value="F:ABC-type oligopeptide transporter activity"/>
    <property type="evidence" value="ECO:0007669"/>
    <property type="project" value="TreeGrafter"/>
</dbReference>
<evidence type="ECO:0000313" key="15">
    <source>
        <dbReference type="WBParaSite" id="DME_0000258701-mRNA-1"/>
    </source>
</evidence>
<dbReference type="GO" id="GO:0009636">
    <property type="term" value="P:response to toxic substance"/>
    <property type="evidence" value="ECO:0007669"/>
    <property type="project" value="UniProtKB-ARBA"/>
</dbReference>
<evidence type="ECO:0000256" key="8">
    <source>
        <dbReference type="ARBA" id="ARBA00023136"/>
    </source>
</evidence>
<dbReference type="PANTHER" id="PTHR43394">
    <property type="entry name" value="ATP-DEPENDENT PERMEASE MDL1, MITOCHONDRIAL"/>
    <property type="match status" value="1"/>
</dbReference>
<evidence type="ECO:0000256" key="4">
    <source>
        <dbReference type="ARBA" id="ARBA00022737"/>
    </source>
</evidence>
<dbReference type="PROSITE" id="PS50893">
    <property type="entry name" value="ABC_TRANSPORTER_2"/>
    <property type="match status" value="1"/>
</dbReference>
<dbReference type="AlphaFoldDB" id="A0A158Q3K4"/>
<keyword evidence="14" id="KW-1185">Reference proteome</keyword>
<feature type="transmembrane region" description="Helical" evidence="9">
    <location>
        <begin position="224"/>
        <end position="242"/>
    </location>
</feature>
<keyword evidence="3 9" id="KW-0812">Transmembrane</keyword>
<dbReference type="GO" id="GO:0016887">
    <property type="term" value="F:ATP hydrolysis activity"/>
    <property type="evidence" value="ECO:0007669"/>
    <property type="project" value="InterPro"/>
</dbReference>
<dbReference type="InterPro" id="IPR003593">
    <property type="entry name" value="AAA+_ATPase"/>
</dbReference>
<dbReference type="InterPro" id="IPR036640">
    <property type="entry name" value="ABC1_TM_sf"/>
</dbReference>
<reference evidence="15" key="1">
    <citation type="submission" date="2016-04" db="UniProtKB">
        <authorList>
            <consortium name="WormBaseParasite"/>
        </authorList>
    </citation>
    <scope>IDENTIFICATION</scope>
</reference>
<dbReference type="InterPro" id="IPR027417">
    <property type="entry name" value="P-loop_NTPase"/>
</dbReference>
<evidence type="ECO:0000256" key="3">
    <source>
        <dbReference type="ARBA" id="ARBA00022692"/>
    </source>
</evidence>
<dbReference type="InterPro" id="IPR003439">
    <property type="entry name" value="ABC_transporter-like_ATP-bd"/>
</dbReference>
<dbReference type="Pfam" id="PF00005">
    <property type="entry name" value="ABC_tran"/>
    <property type="match status" value="1"/>
</dbReference>
<dbReference type="Gene3D" id="1.20.1560.10">
    <property type="entry name" value="ABC transporter type 1, transmembrane domain"/>
    <property type="match status" value="1"/>
</dbReference>
<dbReference type="SUPFAM" id="SSF90123">
    <property type="entry name" value="ABC transporter transmembrane region"/>
    <property type="match status" value="1"/>
</dbReference>
<dbReference type="FunFam" id="3.40.50.300:FF:001370">
    <property type="entry name" value="p-GlycoProtein related"/>
    <property type="match status" value="1"/>
</dbReference>
<keyword evidence="7 9" id="KW-1133">Transmembrane helix</keyword>
<evidence type="ECO:0000256" key="5">
    <source>
        <dbReference type="ARBA" id="ARBA00022741"/>
    </source>
</evidence>
<dbReference type="Proteomes" id="UP000038040">
    <property type="component" value="Unplaced"/>
</dbReference>
<dbReference type="Pfam" id="PF00664">
    <property type="entry name" value="ABC_membrane"/>
    <property type="match status" value="1"/>
</dbReference>
<dbReference type="STRING" id="318479.A0A158Q3K4"/>
<organism evidence="13 15">
    <name type="scientific">Dracunculus medinensis</name>
    <name type="common">Guinea worm</name>
    <dbReference type="NCBI Taxonomy" id="318479"/>
    <lineage>
        <taxon>Eukaryota</taxon>
        <taxon>Metazoa</taxon>
        <taxon>Ecdysozoa</taxon>
        <taxon>Nematoda</taxon>
        <taxon>Chromadorea</taxon>
        <taxon>Rhabditida</taxon>
        <taxon>Spirurina</taxon>
        <taxon>Dracunculoidea</taxon>
        <taxon>Dracunculidae</taxon>
        <taxon>Dracunculus</taxon>
    </lineage>
</organism>
<name>A0A158Q3K4_DRAME</name>
<dbReference type="InterPro" id="IPR011527">
    <property type="entry name" value="ABC1_TM_dom"/>
</dbReference>
<dbReference type="PROSITE" id="PS00211">
    <property type="entry name" value="ABC_TRANSPORTER_1"/>
    <property type="match status" value="1"/>
</dbReference>
<dbReference type="OrthoDB" id="6500128at2759"/>
<keyword evidence="5" id="KW-0547">Nucleotide-binding</keyword>
<evidence type="ECO:0000259" key="10">
    <source>
        <dbReference type="PROSITE" id="PS50893"/>
    </source>
</evidence>